<dbReference type="Proteomes" id="UP000601223">
    <property type="component" value="Unassembled WGS sequence"/>
</dbReference>
<comment type="caution">
    <text evidence="1">The sequence shown here is derived from an EMBL/GenBank/DDBJ whole genome shotgun (WGS) entry which is preliminary data.</text>
</comment>
<dbReference type="EMBL" id="BONF01000026">
    <property type="protein sequence ID" value="GIF83040.1"/>
    <property type="molecule type" value="Genomic_DNA"/>
</dbReference>
<evidence type="ECO:0000313" key="2">
    <source>
        <dbReference type="Proteomes" id="UP000601223"/>
    </source>
</evidence>
<gene>
    <name evidence="1" type="ORF">Cba03nite_43890</name>
</gene>
<name>A0A8J3JQ86_9ACTN</name>
<accession>A0A8J3JQ86</accession>
<reference evidence="1 2" key="1">
    <citation type="submission" date="2021-01" db="EMBL/GenBank/DDBJ databases">
        <title>Whole genome shotgun sequence of Catellatospora bangladeshensis NBRC 107357.</title>
        <authorList>
            <person name="Komaki H."/>
            <person name="Tamura T."/>
        </authorList>
    </citation>
    <scope>NUCLEOTIDE SEQUENCE [LARGE SCALE GENOMIC DNA]</scope>
    <source>
        <strain evidence="1 2">NBRC 107357</strain>
    </source>
</reference>
<protein>
    <submittedName>
        <fullName evidence="1">Uncharacterized protein</fullName>
    </submittedName>
</protein>
<dbReference type="RefSeq" id="WP_203749234.1">
    <property type="nucleotide sequence ID" value="NZ_BONF01000026.1"/>
</dbReference>
<evidence type="ECO:0000313" key="1">
    <source>
        <dbReference type="EMBL" id="GIF83040.1"/>
    </source>
</evidence>
<proteinExistence type="predicted"/>
<dbReference type="AlphaFoldDB" id="A0A8J3JQ86"/>
<organism evidence="1 2">
    <name type="scientific">Catellatospora bangladeshensis</name>
    <dbReference type="NCBI Taxonomy" id="310355"/>
    <lineage>
        <taxon>Bacteria</taxon>
        <taxon>Bacillati</taxon>
        <taxon>Actinomycetota</taxon>
        <taxon>Actinomycetes</taxon>
        <taxon>Micromonosporales</taxon>
        <taxon>Micromonosporaceae</taxon>
        <taxon>Catellatospora</taxon>
    </lineage>
</organism>
<sequence length="122" mass="13517">MYLRCRTGNTVTDAEFAFLAGLPGGQYQLPHRVTCDLQEGHGQDHIAFVQCLDQAEQSAWWLTWTRDGRSLIELPYCCDDCTPADACLLPEGHDGRHSPQLTTVLAPPPDLHLFAAAPTRAR</sequence>
<keyword evidence="2" id="KW-1185">Reference proteome</keyword>